<sequence length="139" mass="15837">MSGALSDLQKKPAPLFFHNKNGFLPRIDIHHSTLGNCCLFPGQQMDSRLMNGQPRKAGVDYGKCQAEFEAQMLLLEKDLKKWLHRTQNENEGRKIPDSLRHSSLEDGLQIRTRDQKQNKNLQHDVRSVAVSCCGVSRRP</sequence>
<name>W9JH97_FUSOX</name>
<reference evidence="2" key="2">
    <citation type="submission" date="2012-06" db="EMBL/GenBank/DDBJ databases">
        <title>Annotation of the Genome Sequence of Fusarium oxysporum Fo47.</title>
        <authorList>
            <consortium name="The Broad Institute Genomics Platform"/>
            <person name="Ma L.-J."/>
            <person name="Corby-Kistler H."/>
            <person name="Broz K."/>
            <person name="Gale L.R."/>
            <person name="Jonkers W."/>
            <person name="O'Donnell K."/>
            <person name="Ploetz R."/>
            <person name="Steinberg C."/>
            <person name="Schwartz D.C."/>
            <person name="VanEtten H."/>
            <person name="Zhou S."/>
            <person name="Young S.K."/>
            <person name="Zeng Q."/>
            <person name="Gargeya S."/>
            <person name="Fitzgerald M."/>
            <person name="Abouelleil A."/>
            <person name="Alvarado L."/>
            <person name="Chapman S.B."/>
            <person name="Gainer-Dewar J."/>
            <person name="Goldberg J."/>
            <person name="Griggs A."/>
            <person name="Gujja S."/>
            <person name="Hansen M."/>
            <person name="Howarth C."/>
            <person name="Imamovic A."/>
            <person name="Ireland A."/>
            <person name="Larimer J."/>
            <person name="McCowan C."/>
            <person name="Murphy C."/>
            <person name="Pearson M."/>
            <person name="Poon T.W."/>
            <person name="Priest M."/>
            <person name="Roberts A."/>
            <person name="Saif S."/>
            <person name="Shea T."/>
            <person name="Sykes S."/>
            <person name="Wortman J."/>
            <person name="Nusbaum C."/>
            <person name="Birren B."/>
        </authorList>
    </citation>
    <scope>NUCLEOTIDE SEQUENCE</scope>
    <source>
        <strain evidence="2">Fo47</strain>
    </source>
</reference>
<dbReference type="AlphaFoldDB" id="W9JH97"/>
<feature type="compositionally biased region" description="Basic and acidic residues" evidence="1">
    <location>
        <begin position="87"/>
        <end position="104"/>
    </location>
</feature>
<organism evidence="2">
    <name type="scientific">Fusarium oxysporum Fo47</name>
    <dbReference type="NCBI Taxonomy" id="660027"/>
    <lineage>
        <taxon>Eukaryota</taxon>
        <taxon>Fungi</taxon>
        <taxon>Dikarya</taxon>
        <taxon>Ascomycota</taxon>
        <taxon>Pezizomycotina</taxon>
        <taxon>Sordariomycetes</taxon>
        <taxon>Hypocreomycetidae</taxon>
        <taxon>Hypocreales</taxon>
        <taxon>Nectriaceae</taxon>
        <taxon>Fusarium</taxon>
        <taxon>Fusarium oxysporum species complex</taxon>
    </lineage>
</organism>
<dbReference type="VEuPathDB" id="FungiDB:FOZG_17334"/>
<dbReference type="HOGENOM" id="CLU_1845219_0_0_1"/>
<protein>
    <submittedName>
        <fullName evidence="2">Uncharacterized protein</fullName>
    </submittedName>
</protein>
<reference evidence="2" key="1">
    <citation type="submission" date="2011-06" db="EMBL/GenBank/DDBJ databases">
        <title>The Genome Sequence of Fusarium oxysporum Fo47.</title>
        <authorList>
            <consortium name="The Broad Institute Genome Sequencing Platform"/>
            <person name="Ma L.-J."/>
            <person name="Gale L.R."/>
            <person name="Schwartz D.C."/>
            <person name="Zhou S."/>
            <person name="Corby-Kistler H."/>
            <person name="Young S.K."/>
            <person name="Zeng Q."/>
            <person name="Gargeya S."/>
            <person name="Fitzgerald M."/>
            <person name="Haas B."/>
            <person name="Abouelleil A."/>
            <person name="Alvarado L."/>
            <person name="Arachchi H.M."/>
            <person name="Berlin A."/>
            <person name="Brown A."/>
            <person name="Chapman S.B."/>
            <person name="Chen Z."/>
            <person name="Dunbar C."/>
            <person name="Freedman E."/>
            <person name="Gearin G."/>
            <person name="Gellesch M."/>
            <person name="Goldberg J."/>
            <person name="Griggs A."/>
            <person name="Gujja S."/>
            <person name="Heiman D."/>
            <person name="Howarth C."/>
            <person name="Larson L."/>
            <person name="Lui A."/>
            <person name="MacDonald P.J.P."/>
            <person name="Mehta T."/>
            <person name="Montmayeur A."/>
            <person name="Murphy C."/>
            <person name="Neiman D."/>
            <person name="Pearson M."/>
            <person name="Priest M."/>
            <person name="Roberts A."/>
            <person name="Saif S."/>
            <person name="Shea T."/>
            <person name="Shenoy N."/>
            <person name="Sisk P."/>
            <person name="Stolte C."/>
            <person name="Sykes S."/>
            <person name="Wortman J."/>
            <person name="Nusbaum C."/>
            <person name="Birren B."/>
        </authorList>
    </citation>
    <scope>NUCLEOTIDE SEQUENCE [LARGE SCALE GENOMIC DNA]</scope>
    <source>
        <strain evidence="2">Fo47</strain>
    </source>
</reference>
<evidence type="ECO:0000256" key="1">
    <source>
        <dbReference type="SAM" id="MobiDB-lite"/>
    </source>
</evidence>
<accession>W9JH97</accession>
<feature type="region of interest" description="Disordered" evidence="1">
    <location>
        <begin position="87"/>
        <end position="107"/>
    </location>
</feature>
<dbReference type="Proteomes" id="UP000030766">
    <property type="component" value="Unassembled WGS sequence"/>
</dbReference>
<proteinExistence type="predicted"/>
<evidence type="ECO:0000313" key="2">
    <source>
        <dbReference type="EMBL" id="EWZ29045.1"/>
    </source>
</evidence>
<dbReference type="EMBL" id="JH717916">
    <property type="protein sequence ID" value="EWZ29045.1"/>
    <property type="molecule type" value="Genomic_DNA"/>
</dbReference>
<gene>
    <name evidence="2" type="ORF">FOZG_17334</name>
</gene>